<dbReference type="OrthoDB" id="9794372at2"/>
<evidence type="ECO:0000313" key="5">
    <source>
        <dbReference type="Proteomes" id="UP000321389"/>
    </source>
</evidence>
<dbReference type="NCBIfam" id="TIGR02937">
    <property type="entry name" value="sigma70-ECF"/>
    <property type="match status" value="1"/>
</dbReference>
<dbReference type="InterPro" id="IPR013325">
    <property type="entry name" value="RNA_pol_sigma_r2"/>
</dbReference>
<dbReference type="KEGG" id="niy:FQ775_18050"/>
<dbReference type="Gene3D" id="3.10.450.50">
    <property type="match status" value="1"/>
</dbReference>
<dbReference type="Gene3D" id="1.10.10.10">
    <property type="entry name" value="Winged helix-like DNA-binding domain superfamily/Winged helix DNA-binding domain"/>
    <property type="match status" value="1"/>
</dbReference>
<dbReference type="Pfam" id="PF04542">
    <property type="entry name" value="Sigma70_r2"/>
    <property type="match status" value="1"/>
</dbReference>
<reference evidence="4" key="1">
    <citation type="submission" date="2020-04" db="EMBL/GenBank/DDBJ databases">
        <title>Nitratireductor sp. nov. isolated from mangrove soil.</title>
        <authorList>
            <person name="Ye Y."/>
        </authorList>
    </citation>
    <scope>NUCLEOTIDE SEQUENCE</scope>
    <source>
        <strain evidence="4">SY7</strain>
    </source>
</reference>
<feature type="domain" description="RNA polymerase sigma factor 70 region 4 type 2" evidence="3">
    <location>
        <begin position="108"/>
        <end position="159"/>
    </location>
</feature>
<evidence type="ECO:0000259" key="2">
    <source>
        <dbReference type="Pfam" id="PF04542"/>
    </source>
</evidence>
<dbReference type="InterPro" id="IPR032710">
    <property type="entry name" value="NTF2-like_dom_sf"/>
</dbReference>
<dbReference type="InterPro" id="IPR007627">
    <property type="entry name" value="RNA_pol_sigma70_r2"/>
</dbReference>
<dbReference type="InterPro" id="IPR013249">
    <property type="entry name" value="RNA_pol_sigma70_r4_t2"/>
</dbReference>
<dbReference type="SUPFAM" id="SSF88946">
    <property type="entry name" value="Sigma2 domain of RNA polymerase sigma factors"/>
    <property type="match status" value="1"/>
</dbReference>
<organism evidence="4 5">
    <name type="scientific">Nitratireductor mangrovi</name>
    <dbReference type="NCBI Taxonomy" id="2599600"/>
    <lineage>
        <taxon>Bacteria</taxon>
        <taxon>Pseudomonadati</taxon>
        <taxon>Pseudomonadota</taxon>
        <taxon>Alphaproteobacteria</taxon>
        <taxon>Hyphomicrobiales</taxon>
        <taxon>Phyllobacteriaceae</taxon>
        <taxon>Nitratireductor</taxon>
    </lineage>
</organism>
<accession>A0A5B8L3A6</accession>
<dbReference type="InterPro" id="IPR014284">
    <property type="entry name" value="RNA_pol_sigma-70_dom"/>
</dbReference>
<evidence type="ECO:0000256" key="1">
    <source>
        <dbReference type="ARBA" id="ARBA00011344"/>
    </source>
</evidence>
<dbReference type="InterPro" id="IPR052704">
    <property type="entry name" value="ECF_Sigma-70_Domain"/>
</dbReference>
<dbReference type="AlphaFoldDB" id="A0A5B8L3A6"/>
<dbReference type="NCBIfam" id="NF007214">
    <property type="entry name" value="PRK09636.1"/>
    <property type="match status" value="1"/>
</dbReference>
<dbReference type="EMBL" id="CP042301">
    <property type="protein sequence ID" value="QDZ02130.1"/>
    <property type="molecule type" value="Genomic_DNA"/>
</dbReference>
<dbReference type="Proteomes" id="UP000321389">
    <property type="component" value="Chromosome"/>
</dbReference>
<dbReference type="Gene3D" id="1.10.1740.10">
    <property type="match status" value="1"/>
</dbReference>
<dbReference type="Pfam" id="PF08281">
    <property type="entry name" value="Sigma70_r4_2"/>
    <property type="match status" value="1"/>
</dbReference>
<protein>
    <submittedName>
        <fullName evidence="4">RNA polymerase sigma factor SigJ</fullName>
    </submittedName>
</protein>
<dbReference type="InterPro" id="IPR036388">
    <property type="entry name" value="WH-like_DNA-bd_sf"/>
</dbReference>
<keyword evidence="5" id="KW-1185">Reference proteome</keyword>
<evidence type="ECO:0000259" key="3">
    <source>
        <dbReference type="Pfam" id="PF08281"/>
    </source>
</evidence>
<dbReference type="GO" id="GO:0006352">
    <property type="term" value="P:DNA-templated transcription initiation"/>
    <property type="evidence" value="ECO:0007669"/>
    <property type="project" value="InterPro"/>
</dbReference>
<comment type="subunit">
    <text evidence="1">Interacts transiently with the RNA polymerase catalytic core formed by RpoA, RpoB, RpoC and RpoZ (2 alpha, 1 beta, 1 beta' and 1 omega subunit) to form the RNA polymerase holoenzyme that can initiate transcription.</text>
</comment>
<gene>
    <name evidence="4" type="primary">sigJ</name>
    <name evidence="4" type="ORF">FQ775_18050</name>
</gene>
<dbReference type="SUPFAM" id="SSF54427">
    <property type="entry name" value="NTF2-like"/>
    <property type="match status" value="1"/>
</dbReference>
<dbReference type="PANTHER" id="PTHR30173">
    <property type="entry name" value="SIGMA 19 FACTOR"/>
    <property type="match status" value="1"/>
</dbReference>
<dbReference type="GO" id="GO:0016987">
    <property type="term" value="F:sigma factor activity"/>
    <property type="evidence" value="ECO:0007669"/>
    <property type="project" value="InterPro"/>
</dbReference>
<dbReference type="InterPro" id="IPR013324">
    <property type="entry name" value="RNA_pol_sigma_r3/r4-like"/>
</dbReference>
<proteinExistence type="predicted"/>
<evidence type="ECO:0000313" key="4">
    <source>
        <dbReference type="EMBL" id="QDZ02130.1"/>
    </source>
</evidence>
<feature type="domain" description="RNA polymerase sigma-70 region 2" evidence="2">
    <location>
        <begin position="18"/>
        <end position="75"/>
    </location>
</feature>
<dbReference type="GO" id="GO:0003677">
    <property type="term" value="F:DNA binding"/>
    <property type="evidence" value="ECO:0007669"/>
    <property type="project" value="InterPro"/>
</dbReference>
<sequence length="292" mass="31966">MSDAEAGTERLVAFMAAKTRLLRLAYRHLGSVADAEDVVQEAWLRFEGAGEVRDAPRLLSTIVTRLCLDRMKSAAARREIYVGPWLPEPLAGTGQEPSEDAALDISFAVMRALERLSPAERAAFFLHDLWELSYEEIAQTLARSPQTCRKLVSRARGALGEARQRYRPSREEVERLVTVFRASVEDGDPARLKALLAEDAELIGDGGGKVLAALNPILGADAVSRFLVGIAGKLPAGTETSAEPTTINDQPALLIRINGALDHTLAFDVDADRRIRTIYIVRNPDKLARLQA</sequence>
<dbReference type="PANTHER" id="PTHR30173:SF36">
    <property type="entry name" value="ECF RNA POLYMERASE SIGMA FACTOR SIGJ"/>
    <property type="match status" value="1"/>
</dbReference>
<dbReference type="RefSeq" id="WP_146300771.1">
    <property type="nucleotide sequence ID" value="NZ_CP042301.2"/>
</dbReference>
<dbReference type="SUPFAM" id="SSF88659">
    <property type="entry name" value="Sigma3 and sigma4 domains of RNA polymerase sigma factors"/>
    <property type="match status" value="1"/>
</dbReference>
<name>A0A5B8L3A6_9HYPH</name>